<dbReference type="RefSeq" id="YP_010755464.1">
    <property type="nucleotide sequence ID" value="NC_073470.1"/>
</dbReference>
<dbReference type="InterPro" id="IPR001650">
    <property type="entry name" value="Helicase_C-like"/>
</dbReference>
<dbReference type="Pfam" id="PF00176">
    <property type="entry name" value="SNF2-rel_dom"/>
    <property type="match status" value="2"/>
</dbReference>
<dbReference type="InterPro" id="IPR000330">
    <property type="entry name" value="SNF2_N"/>
</dbReference>
<dbReference type="InterPro" id="IPR014001">
    <property type="entry name" value="Helicase_ATP-bd"/>
</dbReference>
<evidence type="ECO:0000256" key="3">
    <source>
        <dbReference type="ARBA" id="ARBA00022801"/>
    </source>
</evidence>
<dbReference type="GO" id="GO:0005524">
    <property type="term" value="F:ATP binding"/>
    <property type="evidence" value="ECO:0007669"/>
    <property type="project" value="InterPro"/>
</dbReference>
<proteinExistence type="predicted"/>
<dbReference type="InterPro" id="IPR038718">
    <property type="entry name" value="SNF2-like_sf"/>
</dbReference>
<keyword evidence="2" id="KW-1048">Host nucleus</keyword>
<feature type="domain" description="Helicase ATP-binding" evidence="4">
    <location>
        <begin position="54"/>
        <end position="273"/>
    </location>
</feature>
<dbReference type="Gene3D" id="3.40.50.300">
    <property type="entry name" value="P-loop containing nucleotide triphosphate hydrolases"/>
    <property type="match status" value="1"/>
</dbReference>
<comment type="subcellular location">
    <subcellularLocation>
        <location evidence="1">Host nucleus</location>
    </subcellularLocation>
</comment>
<dbReference type="GO" id="GO:0016787">
    <property type="term" value="F:hydrolase activity"/>
    <property type="evidence" value="ECO:0007669"/>
    <property type="project" value="UniProtKB-KW"/>
</dbReference>
<keyword evidence="7" id="KW-1185">Reference proteome</keyword>
<dbReference type="InterPro" id="IPR049730">
    <property type="entry name" value="SNF2/RAD54-like_C"/>
</dbReference>
<dbReference type="KEGG" id="vg:80020118"/>
<dbReference type="GO" id="GO:0004386">
    <property type="term" value="F:helicase activity"/>
    <property type="evidence" value="ECO:0007669"/>
    <property type="project" value="UniProtKB-KW"/>
</dbReference>
<accession>A0A890V459</accession>
<evidence type="ECO:0000259" key="5">
    <source>
        <dbReference type="PROSITE" id="PS51194"/>
    </source>
</evidence>
<dbReference type="InterPro" id="IPR027417">
    <property type="entry name" value="P-loop_NTPase"/>
</dbReference>
<gene>
    <name evidence="6" type="primary">54</name>
    <name evidence="6" type="ORF">SEA_SHOCKER_54</name>
</gene>
<dbReference type="GeneID" id="80020118"/>
<dbReference type="SUPFAM" id="SSF52540">
    <property type="entry name" value="P-loop containing nucleoside triphosphate hydrolases"/>
    <property type="match status" value="3"/>
</dbReference>
<keyword evidence="6" id="KW-0347">Helicase</keyword>
<dbReference type="Pfam" id="PF00271">
    <property type="entry name" value="Helicase_C"/>
    <property type="match status" value="1"/>
</dbReference>
<keyword evidence="6" id="KW-0067">ATP-binding</keyword>
<dbReference type="SMART" id="SM00490">
    <property type="entry name" value="HELICc"/>
    <property type="match status" value="1"/>
</dbReference>
<dbReference type="CDD" id="cd18793">
    <property type="entry name" value="SF2_C_SNF"/>
    <property type="match status" value="1"/>
</dbReference>
<keyword evidence="6" id="KW-0547">Nucleotide-binding</keyword>
<evidence type="ECO:0000256" key="1">
    <source>
        <dbReference type="ARBA" id="ARBA00004147"/>
    </source>
</evidence>
<dbReference type="Proteomes" id="UP000654052">
    <property type="component" value="Segment"/>
</dbReference>
<protein>
    <submittedName>
        <fullName evidence="6">Helicase</fullName>
    </submittedName>
</protein>
<dbReference type="PROSITE" id="PS51192">
    <property type="entry name" value="HELICASE_ATP_BIND_1"/>
    <property type="match status" value="1"/>
</dbReference>
<dbReference type="PROSITE" id="PS51194">
    <property type="entry name" value="HELICASE_CTER"/>
    <property type="match status" value="1"/>
</dbReference>
<feature type="domain" description="Helicase C-terminal" evidence="5">
    <location>
        <begin position="411"/>
        <end position="572"/>
    </location>
</feature>
<dbReference type="EMBL" id="MW507126">
    <property type="protein sequence ID" value="QRI45108.1"/>
    <property type="molecule type" value="Genomic_DNA"/>
</dbReference>
<name>A0A890V459_9CAUD</name>
<keyword evidence="3" id="KW-0378">Hydrolase</keyword>
<dbReference type="Gene3D" id="3.40.50.10810">
    <property type="entry name" value="Tandem AAA-ATPase domain"/>
    <property type="match status" value="2"/>
</dbReference>
<evidence type="ECO:0000256" key="2">
    <source>
        <dbReference type="ARBA" id="ARBA00022562"/>
    </source>
</evidence>
<organism evidence="6 7">
    <name type="scientific">Microbacterium phage Shocker</name>
    <dbReference type="NCBI Taxonomy" id="2805839"/>
    <lineage>
        <taxon>Viruses</taxon>
        <taxon>Duplodnaviria</taxon>
        <taxon>Heunggongvirae</taxon>
        <taxon>Uroviricota</taxon>
        <taxon>Caudoviricetes</taxon>
        <taxon>Shockervirus</taxon>
        <taxon>Shockervirus shocker</taxon>
    </lineage>
</organism>
<dbReference type="SMART" id="SM00487">
    <property type="entry name" value="DEXDc"/>
    <property type="match status" value="1"/>
</dbReference>
<evidence type="ECO:0000313" key="6">
    <source>
        <dbReference type="EMBL" id="QRI45108.1"/>
    </source>
</evidence>
<evidence type="ECO:0000313" key="7">
    <source>
        <dbReference type="Proteomes" id="UP000654052"/>
    </source>
</evidence>
<reference evidence="6" key="1">
    <citation type="submission" date="2021-01" db="EMBL/GenBank/DDBJ databases">
        <authorList>
            <person name="Weegman M.K."/>
            <person name="Spring A.S."/>
            <person name="Bonilla J.A."/>
            <person name="Klyczek K."/>
            <person name="Garlena R.A."/>
            <person name="Russell D.A."/>
            <person name="Pope W.H."/>
            <person name="Jacobs-Sera D."/>
            <person name="Hatfull G.F."/>
        </authorList>
    </citation>
    <scope>NUCLEOTIDE SEQUENCE</scope>
</reference>
<dbReference type="PANTHER" id="PTHR10799">
    <property type="entry name" value="SNF2/RAD54 HELICASE FAMILY"/>
    <property type="match status" value="1"/>
</dbReference>
<evidence type="ECO:0000259" key="4">
    <source>
        <dbReference type="PROSITE" id="PS51192"/>
    </source>
</evidence>
<sequence>MGAVVEEAEAILADAESREERNARRRAEFEEHFRGLAQGRDWFEGIFPHQWSGACYGAVARRWFLGDEPGAGKTRTSIGWLDLVGAKRVILVAEANVCAQFTGEIATLAPHRTIINLAGLSKQTRHERLNKLMKLDEGVVVINYEMFRRDEEALGKILVWRADSIIVDEAHNMKDTGSSNYKYVEKMVFANNTCPSCKGLVYGLERPCGSCGWTNQHGNLKGWTNAIRDLTGNEKKAMFYSTKSIQNVMLMTGTPLLNTPVDLFSIYHLIDPIVFKNLTWFKKTFTHPDYSLKRNVFSRQGLDKLTPLLKGRFLQRSLEEVGIYLPKQRVHVERVEIDPKVYPLQARTIEQVSKHASIMLSTGEVATLMHMIQIILRKRQANVWPGGIEIKDKISGEVLFSVGKEVQESAKMDALLERAKAYHAQGKRQIVFSQFQTALVEMQRRFEAAGIRAARFDGSTPNKVRDRIKSNFYKAKGEEPEWDVVLVHYRTGGAGLNLTAATVTHILDEEWNSGRRDQAYARNHRLGQDEETDVHIYRAPGVDVWMANLIHMKEKMVNSLGQAMSAEKQFSLMADAIKKGEL</sequence>